<evidence type="ECO:0000313" key="8">
    <source>
        <dbReference type="EMBL" id="CDM86303.1"/>
    </source>
</evidence>
<evidence type="ECO:0008006" key="9">
    <source>
        <dbReference type="Google" id="ProtNLM"/>
    </source>
</evidence>
<accession>A0A077RZ26</accession>
<feature type="domain" description="Disease resistance N-terminal" evidence="7">
    <location>
        <begin position="2"/>
        <end position="63"/>
    </location>
</feature>
<gene>
    <name evidence="8" type="ORF">TRAES_3BF047500080CFD_c1</name>
</gene>
<dbReference type="PRINTS" id="PR00364">
    <property type="entry name" value="DISEASERSIST"/>
</dbReference>
<reference evidence="8" key="1">
    <citation type="journal article" date="2014" name="Science">
        <title>Structural and functional partitioning of bread wheat chromosome 3B.</title>
        <authorList>
            <person name="Choulet F."/>
            <person name="Alberti A."/>
            <person name="Theil S."/>
            <person name="Glover N."/>
            <person name="Barbe V."/>
            <person name="Daron J."/>
            <person name="Pingault L."/>
            <person name="Sourdille P."/>
            <person name="Couloux A."/>
            <person name="Paux E."/>
            <person name="Leroy P."/>
            <person name="Mangenot S."/>
            <person name="Guilhot N."/>
            <person name="Le Gouis J."/>
            <person name="Balfourier F."/>
            <person name="Alaux M."/>
            <person name="Jamilloux V."/>
            <person name="Poulain J."/>
            <person name="Durand C."/>
            <person name="Bellec A."/>
            <person name="Gaspin C."/>
            <person name="Safar J."/>
            <person name="Dolezel J."/>
            <person name="Rogers J."/>
            <person name="Vandepoele K."/>
            <person name="Aury J.M."/>
            <person name="Mayer K."/>
            <person name="Berges H."/>
            <person name="Quesneville H."/>
            <person name="Wincker P."/>
            <person name="Feuillet C."/>
        </authorList>
    </citation>
    <scope>NUCLEOTIDE SEQUENCE</scope>
</reference>
<dbReference type="Gene3D" id="1.20.5.4130">
    <property type="match status" value="1"/>
</dbReference>
<dbReference type="PANTHER" id="PTHR19338:SF18">
    <property type="entry name" value="NB-ARC DOMAIN-CONTAINING PROTEIN"/>
    <property type="match status" value="1"/>
</dbReference>
<evidence type="ECO:0000256" key="1">
    <source>
        <dbReference type="ARBA" id="ARBA00008894"/>
    </source>
</evidence>
<keyword evidence="5" id="KW-0611">Plant defense</keyword>
<dbReference type="HOGENOM" id="CLU_000837_29_0_1"/>
<dbReference type="Gene3D" id="3.40.50.300">
    <property type="entry name" value="P-loop containing nucleotide triphosphate hydrolases"/>
    <property type="match status" value="1"/>
</dbReference>
<dbReference type="GO" id="GO:0043531">
    <property type="term" value="F:ADP binding"/>
    <property type="evidence" value="ECO:0007669"/>
    <property type="project" value="InterPro"/>
</dbReference>
<evidence type="ECO:0000256" key="5">
    <source>
        <dbReference type="ARBA" id="ARBA00022821"/>
    </source>
</evidence>
<keyword evidence="3" id="KW-0677">Repeat</keyword>
<dbReference type="GO" id="GO:0006952">
    <property type="term" value="P:defense response"/>
    <property type="evidence" value="ECO:0007669"/>
    <property type="project" value="UniProtKB-KW"/>
</dbReference>
<sequence>MRKGIESLVTELTLMDAALRKVEKVPPEQLDEGVKIWAGKVKELSYHMEDIVDAFMVRVEDSGEPANPEYRVKKILKKVKGLFMIGKDLHWISDALEEAVHQAKQLAELRQRYEQDMQDTSIGACVDPRMMALYTDVIELVGIEETRDELINMLKKDDDWSKHPLRIVSIVGFGGLGKTTLAKAAYDKIKGQFDCCAFVSVSQNPDMKKVFKNILYELDKKKYAHIPNEELEEKHLIDELIEFLNGKRYLIIIDEYGIKKCGN</sequence>
<evidence type="ECO:0000256" key="3">
    <source>
        <dbReference type="ARBA" id="ARBA00022737"/>
    </source>
</evidence>
<dbReference type="SUPFAM" id="SSF52540">
    <property type="entry name" value="P-loop containing nucleoside triphosphate hydrolases"/>
    <property type="match status" value="1"/>
</dbReference>
<evidence type="ECO:0000259" key="7">
    <source>
        <dbReference type="Pfam" id="PF18052"/>
    </source>
</evidence>
<dbReference type="InterPro" id="IPR041118">
    <property type="entry name" value="Rx_N"/>
</dbReference>
<dbReference type="EMBL" id="HG670306">
    <property type="protein sequence ID" value="CDM86303.1"/>
    <property type="molecule type" value="Genomic_DNA"/>
</dbReference>
<dbReference type="InterPro" id="IPR002182">
    <property type="entry name" value="NB-ARC"/>
</dbReference>
<evidence type="ECO:0000259" key="6">
    <source>
        <dbReference type="Pfam" id="PF00931"/>
    </source>
</evidence>
<dbReference type="Pfam" id="PF00931">
    <property type="entry name" value="NB-ARC"/>
    <property type="match status" value="1"/>
</dbReference>
<dbReference type="InterPro" id="IPR027417">
    <property type="entry name" value="P-loop_NTPase"/>
</dbReference>
<dbReference type="Pfam" id="PF18052">
    <property type="entry name" value="Rx_N"/>
    <property type="match status" value="1"/>
</dbReference>
<protein>
    <recommendedName>
        <fullName evidence="9">NB-ARC domain-containing protein</fullName>
    </recommendedName>
</protein>
<keyword evidence="4" id="KW-0547">Nucleotide-binding</keyword>
<comment type="similarity">
    <text evidence="1">Belongs to the disease resistance NB-LRR family.</text>
</comment>
<dbReference type="PANTHER" id="PTHR19338">
    <property type="entry name" value="TRANSLOCASE OF INNER MITOCHONDRIAL MEMBRANE 13 HOMOLOG"/>
    <property type="match status" value="1"/>
</dbReference>
<feature type="domain" description="NB-ARC" evidence="6">
    <location>
        <begin position="144"/>
        <end position="254"/>
    </location>
</feature>
<evidence type="ECO:0000256" key="4">
    <source>
        <dbReference type="ARBA" id="ARBA00022741"/>
    </source>
</evidence>
<organism evidence="8">
    <name type="scientific">Triticum aestivum</name>
    <name type="common">Wheat</name>
    <dbReference type="NCBI Taxonomy" id="4565"/>
    <lineage>
        <taxon>Eukaryota</taxon>
        <taxon>Viridiplantae</taxon>
        <taxon>Streptophyta</taxon>
        <taxon>Embryophyta</taxon>
        <taxon>Tracheophyta</taxon>
        <taxon>Spermatophyta</taxon>
        <taxon>Magnoliopsida</taxon>
        <taxon>Liliopsida</taxon>
        <taxon>Poales</taxon>
        <taxon>Poaceae</taxon>
        <taxon>BOP clade</taxon>
        <taxon>Pooideae</taxon>
        <taxon>Triticodae</taxon>
        <taxon>Triticeae</taxon>
        <taxon>Triticinae</taxon>
        <taxon>Triticum</taxon>
    </lineage>
</organism>
<evidence type="ECO:0000256" key="2">
    <source>
        <dbReference type="ARBA" id="ARBA00022614"/>
    </source>
</evidence>
<dbReference type="AlphaFoldDB" id="A0A077RZ26"/>
<proteinExistence type="inferred from homology"/>
<keyword evidence="2" id="KW-0433">Leucine-rich repeat</keyword>
<name>A0A077RZ26_WHEAT</name>